<organism evidence="1 2">
    <name type="scientific">Pseudomonas citronellolis</name>
    <dbReference type="NCBI Taxonomy" id="53408"/>
    <lineage>
        <taxon>Bacteria</taxon>
        <taxon>Pseudomonadati</taxon>
        <taxon>Pseudomonadota</taxon>
        <taxon>Gammaproteobacteria</taxon>
        <taxon>Pseudomonadales</taxon>
        <taxon>Pseudomonadaceae</taxon>
        <taxon>Pseudomonas</taxon>
    </lineage>
</organism>
<dbReference type="AlphaFoldDB" id="A0A1A9KE54"/>
<dbReference type="Proteomes" id="UP000077748">
    <property type="component" value="Chromosome"/>
</dbReference>
<proteinExistence type="predicted"/>
<gene>
    <name evidence="1" type="ORF">A9C11_18170</name>
</gene>
<evidence type="ECO:0000313" key="1">
    <source>
        <dbReference type="EMBL" id="ANI15779.1"/>
    </source>
</evidence>
<reference evidence="1 2" key="1">
    <citation type="submission" date="2016-05" db="EMBL/GenBank/DDBJ databases">
        <title>Genome Sequence of Pseudomonas citronellolis Strain SJTE-3, an Estrogens and Persistent Organic Pollutants degradation strain.</title>
        <authorList>
            <person name="Liang R."/>
        </authorList>
    </citation>
    <scope>NUCLEOTIDE SEQUENCE [LARGE SCALE GENOMIC DNA]</scope>
    <source>
        <strain evidence="1 2">SJTE-3</strain>
    </source>
</reference>
<evidence type="ECO:0000313" key="2">
    <source>
        <dbReference type="Proteomes" id="UP000077748"/>
    </source>
</evidence>
<dbReference type="EMBL" id="CP015878">
    <property type="protein sequence ID" value="ANI15779.1"/>
    <property type="molecule type" value="Genomic_DNA"/>
</dbReference>
<protein>
    <submittedName>
        <fullName evidence="1">Uncharacterized protein</fullName>
    </submittedName>
</protein>
<name>A0A1A9KE54_9PSED</name>
<sequence>MVAGAIVLNAGVVIRGEEGGTQIQAVANPYRTGRVVGGDEGIHQTLAVQHAELLREVRLLDAQEFLQLSNRTLAQSDIRRSGWFRERKVLAASSATWRICWISMGASVDGRGGQYRESVGLLKTGAHYAGRDGPAHSTV</sequence>
<accession>A0A1A9KE54</accession>